<dbReference type="AlphaFoldDB" id="A0AAV4JYI7"/>
<feature type="region of interest" description="Disordered" evidence="1">
    <location>
        <begin position="96"/>
        <end position="117"/>
    </location>
</feature>
<protein>
    <submittedName>
        <fullName evidence="2">Uncharacterized protein</fullName>
    </submittedName>
</protein>
<proteinExistence type="predicted"/>
<organism evidence="2 3">
    <name type="scientific">Elysia marginata</name>
    <dbReference type="NCBI Taxonomy" id="1093978"/>
    <lineage>
        <taxon>Eukaryota</taxon>
        <taxon>Metazoa</taxon>
        <taxon>Spiralia</taxon>
        <taxon>Lophotrochozoa</taxon>
        <taxon>Mollusca</taxon>
        <taxon>Gastropoda</taxon>
        <taxon>Heterobranchia</taxon>
        <taxon>Euthyneura</taxon>
        <taxon>Panpulmonata</taxon>
        <taxon>Sacoglossa</taxon>
        <taxon>Placobranchoidea</taxon>
        <taxon>Plakobranchidae</taxon>
        <taxon>Elysia</taxon>
    </lineage>
</organism>
<keyword evidence="3" id="KW-1185">Reference proteome</keyword>
<evidence type="ECO:0000313" key="2">
    <source>
        <dbReference type="EMBL" id="GFS25641.1"/>
    </source>
</evidence>
<evidence type="ECO:0000256" key="1">
    <source>
        <dbReference type="SAM" id="MobiDB-lite"/>
    </source>
</evidence>
<feature type="compositionally biased region" description="Polar residues" evidence="1">
    <location>
        <begin position="107"/>
        <end position="117"/>
    </location>
</feature>
<name>A0AAV4JYI7_9GAST</name>
<comment type="caution">
    <text evidence="2">The sequence shown here is derived from an EMBL/GenBank/DDBJ whole genome shotgun (WGS) entry which is preliminary data.</text>
</comment>
<sequence length="150" mass="16685">MLLQYAFEDYEEDILTRTKADGKLLNLASLRTRTKVWQVLIRHVLLADNAGLMSHTEAAQQLIELERKVPLQKLANRLIHHTAILKRNLDHIGQPGEAAAEFPPTLPQTSRSDQVAGQSNEYREHAGIPCFLAVQTSARNGSGDKASYTA</sequence>
<evidence type="ECO:0000313" key="3">
    <source>
        <dbReference type="Proteomes" id="UP000762676"/>
    </source>
</evidence>
<dbReference type="EMBL" id="BMAT01014052">
    <property type="protein sequence ID" value="GFS25641.1"/>
    <property type="molecule type" value="Genomic_DNA"/>
</dbReference>
<accession>A0AAV4JYI7</accession>
<dbReference type="Proteomes" id="UP000762676">
    <property type="component" value="Unassembled WGS sequence"/>
</dbReference>
<reference evidence="2 3" key="1">
    <citation type="journal article" date="2021" name="Elife">
        <title>Chloroplast acquisition without the gene transfer in kleptoplastic sea slugs, Plakobranchus ocellatus.</title>
        <authorList>
            <person name="Maeda T."/>
            <person name="Takahashi S."/>
            <person name="Yoshida T."/>
            <person name="Shimamura S."/>
            <person name="Takaki Y."/>
            <person name="Nagai Y."/>
            <person name="Toyoda A."/>
            <person name="Suzuki Y."/>
            <person name="Arimoto A."/>
            <person name="Ishii H."/>
            <person name="Satoh N."/>
            <person name="Nishiyama T."/>
            <person name="Hasebe M."/>
            <person name="Maruyama T."/>
            <person name="Minagawa J."/>
            <person name="Obokata J."/>
            <person name="Shigenobu S."/>
        </authorList>
    </citation>
    <scope>NUCLEOTIDE SEQUENCE [LARGE SCALE GENOMIC DNA]</scope>
</reference>
<gene>
    <name evidence="2" type="ORF">ElyMa_007031800</name>
</gene>